<dbReference type="EMBL" id="JAGRRH010000016">
    <property type="protein sequence ID" value="KAG7354925.1"/>
    <property type="molecule type" value="Genomic_DNA"/>
</dbReference>
<comment type="caution">
    <text evidence="11">The sequence shown here is derived from an EMBL/GenBank/DDBJ whole genome shotgun (WGS) entry which is preliminary data.</text>
</comment>
<dbReference type="FunFam" id="3.10.50.40:FF:000031">
    <property type="entry name" value="Peptidylprolyl isomerase"/>
    <property type="match status" value="1"/>
</dbReference>
<evidence type="ECO:0000256" key="7">
    <source>
        <dbReference type="PROSITE-ProRule" id="PRU00277"/>
    </source>
</evidence>
<evidence type="ECO:0000256" key="1">
    <source>
        <dbReference type="ARBA" id="ARBA00000971"/>
    </source>
</evidence>
<name>A0A9K3LC26_9STRA</name>
<accession>A0A9K3LC26</accession>
<reference evidence="11" key="2">
    <citation type="submission" date="2021-04" db="EMBL/GenBank/DDBJ databases">
        <authorList>
            <person name="Podell S."/>
        </authorList>
    </citation>
    <scope>NUCLEOTIDE SEQUENCE</scope>
    <source>
        <strain evidence="11">Hildebrandi</strain>
    </source>
</reference>
<dbReference type="GO" id="GO:0005737">
    <property type="term" value="C:cytoplasm"/>
    <property type="evidence" value="ECO:0007669"/>
    <property type="project" value="UniProtKB-SubCell"/>
</dbReference>
<proteinExistence type="predicted"/>
<dbReference type="PANTHER" id="PTHR10516">
    <property type="entry name" value="PEPTIDYL-PROLYL CIS-TRANS ISOMERASE"/>
    <property type="match status" value="1"/>
</dbReference>
<dbReference type="Pfam" id="PF00254">
    <property type="entry name" value="FKBP_C"/>
    <property type="match status" value="1"/>
</dbReference>
<reference evidence="11" key="1">
    <citation type="journal article" date="2021" name="Sci. Rep.">
        <title>Diploid genomic architecture of Nitzschia inconspicua, an elite biomass production diatom.</title>
        <authorList>
            <person name="Oliver A."/>
            <person name="Podell S."/>
            <person name="Pinowska A."/>
            <person name="Traller J.C."/>
            <person name="Smith S.R."/>
            <person name="McClure R."/>
            <person name="Beliaev A."/>
            <person name="Bohutskyi P."/>
            <person name="Hill E.A."/>
            <person name="Rabines A."/>
            <person name="Zheng H."/>
            <person name="Allen L.Z."/>
            <person name="Kuo A."/>
            <person name="Grigoriev I.V."/>
            <person name="Allen A.E."/>
            <person name="Hazlebeck D."/>
            <person name="Allen E.E."/>
        </authorList>
    </citation>
    <scope>NUCLEOTIDE SEQUENCE</scope>
    <source>
        <strain evidence="11">Hildebrandi</strain>
    </source>
</reference>
<evidence type="ECO:0000259" key="9">
    <source>
        <dbReference type="PROSITE" id="PS50059"/>
    </source>
</evidence>
<dbReference type="InterPro" id="IPR050689">
    <property type="entry name" value="FKBP-type_PPIase"/>
</dbReference>
<evidence type="ECO:0000256" key="6">
    <source>
        <dbReference type="ARBA" id="ARBA00023235"/>
    </source>
</evidence>
<dbReference type="GO" id="GO:0003755">
    <property type="term" value="F:peptidyl-prolyl cis-trans isomerase activity"/>
    <property type="evidence" value="ECO:0007669"/>
    <property type="project" value="UniProtKB-KW"/>
</dbReference>
<feature type="compositionally biased region" description="Polar residues" evidence="8">
    <location>
        <begin position="1"/>
        <end position="12"/>
    </location>
</feature>
<comment type="catalytic activity">
    <reaction evidence="1 7">
        <text>[protein]-peptidylproline (omega=180) = [protein]-peptidylproline (omega=0)</text>
        <dbReference type="Rhea" id="RHEA:16237"/>
        <dbReference type="Rhea" id="RHEA-COMP:10747"/>
        <dbReference type="Rhea" id="RHEA-COMP:10748"/>
        <dbReference type="ChEBI" id="CHEBI:83833"/>
        <dbReference type="ChEBI" id="CHEBI:83834"/>
        <dbReference type="EC" id="5.2.1.8"/>
    </reaction>
</comment>
<keyword evidence="5" id="KW-1015">Disulfide bond</keyword>
<comment type="subcellular location">
    <subcellularLocation>
        <location evidence="2">Cytoplasm</location>
    </subcellularLocation>
</comment>
<dbReference type="InterPro" id="IPR001179">
    <property type="entry name" value="PPIase_FKBP_dom"/>
</dbReference>
<evidence type="ECO:0000256" key="8">
    <source>
        <dbReference type="SAM" id="MobiDB-lite"/>
    </source>
</evidence>
<organism evidence="11 12">
    <name type="scientific">Nitzschia inconspicua</name>
    <dbReference type="NCBI Taxonomy" id="303405"/>
    <lineage>
        <taxon>Eukaryota</taxon>
        <taxon>Sar</taxon>
        <taxon>Stramenopiles</taxon>
        <taxon>Ochrophyta</taxon>
        <taxon>Bacillariophyta</taxon>
        <taxon>Bacillariophyceae</taxon>
        <taxon>Bacillariophycidae</taxon>
        <taxon>Bacillariales</taxon>
        <taxon>Bacillariaceae</taxon>
        <taxon>Nitzschia</taxon>
    </lineage>
</organism>
<dbReference type="EMBL" id="JAGRRH010000014">
    <property type="protein sequence ID" value="KAG7358974.1"/>
    <property type="molecule type" value="Genomic_DNA"/>
</dbReference>
<dbReference type="OrthoDB" id="1902587at2759"/>
<sequence>MGFTKTVLQEGNGQKPARGNTVTVHCTGYGKDRDLTKKFWSTKDPGQEPFSFKVGMGQVIKGWDESVIDMSLGEISKIHCSPDYAYGSGGFPAWGIMPNSELVFEIEVLSFK</sequence>
<keyword evidence="4 7" id="KW-0697">Rotamase</keyword>
<evidence type="ECO:0000256" key="3">
    <source>
        <dbReference type="ARBA" id="ARBA00022490"/>
    </source>
</evidence>
<evidence type="ECO:0000256" key="4">
    <source>
        <dbReference type="ARBA" id="ARBA00023110"/>
    </source>
</evidence>
<evidence type="ECO:0000256" key="2">
    <source>
        <dbReference type="ARBA" id="ARBA00004496"/>
    </source>
</evidence>
<evidence type="ECO:0000313" key="10">
    <source>
        <dbReference type="EMBL" id="KAG7354925.1"/>
    </source>
</evidence>
<dbReference type="PROSITE" id="PS50059">
    <property type="entry name" value="FKBP_PPIASE"/>
    <property type="match status" value="1"/>
</dbReference>
<protein>
    <recommendedName>
        <fullName evidence="7">peptidylprolyl isomerase</fullName>
        <ecNumber evidence="7">5.2.1.8</ecNumber>
    </recommendedName>
</protein>
<evidence type="ECO:0000313" key="12">
    <source>
        <dbReference type="Proteomes" id="UP000693970"/>
    </source>
</evidence>
<dbReference type="EC" id="5.2.1.8" evidence="7"/>
<feature type="domain" description="PPIase FKBP-type" evidence="9">
    <location>
        <begin position="19"/>
        <end position="112"/>
    </location>
</feature>
<keyword evidence="3" id="KW-0963">Cytoplasm</keyword>
<dbReference type="AlphaFoldDB" id="A0A9K3LC26"/>
<dbReference type="PANTHER" id="PTHR10516:SF443">
    <property type="entry name" value="FK506-BINDING PROTEIN 59-RELATED"/>
    <property type="match status" value="1"/>
</dbReference>
<evidence type="ECO:0000256" key="5">
    <source>
        <dbReference type="ARBA" id="ARBA00023157"/>
    </source>
</evidence>
<feature type="region of interest" description="Disordered" evidence="8">
    <location>
        <begin position="1"/>
        <end position="20"/>
    </location>
</feature>
<evidence type="ECO:0000313" key="11">
    <source>
        <dbReference type="EMBL" id="KAG7358974.1"/>
    </source>
</evidence>
<gene>
    <name evidence="10" type="ORF">IV203_004281</name>
    <name evidence="11" type="ORF">IV203_015563</name>
</gene>
<keyword evidence="6 7" id="KW-0413">Isomerase</keyword>
<keyword evidence="12" id="KW-1185">Reference proteome</keyword>
<dbReference type="Proteomes" id="UP000693970">
    <property type="component" value="Unassembled WGS sequence"/>
</dbReference>